<dbReference type="GO" id="GO:0008017">
    <property type="term" value="F:microtubule binding"/>
    <property type="evidence" value="ECO:0007669"/>
    <property type="project" value="InterPro"/>
</dbReference>
<dbReference type="InterPro" id="IPR029136">
    <property type="entry name" value="MDM1"/>
</dbReference>
<feature type="compositionally biased region" description="Polar residues" evidence="10">
    <location>
        <begin position="703"/>
        <end position="723"/>
    </location>
</feature>
<feature type="compositionally biased region" description="Gly residues" evidence="10">
    <location>
        <begin position="835"/>
        <end position="845"/>
    </location>
</feature>
<feature type="compositionally biased region" description="Basic and acidic residues" evidence="10">
    <location>
        <begin position="496"/>
        <end position="521"/>
    </location>
</feature>
<keyword evidence="8" id="KW-0539">Nucleus</keyword>
<reference evidence="12" key="1">
    <citation type="submission" date="2025-08" db="UniProtKB">
        <authorList>
            <consortium name="RefSeq"/>
        </authorList>
    </citation>
    <scope>IDENTIFICATION</scope>
    <source>
        <tissue evidence="12">Whole body</tissue>
    </source>
</reference>
<name>A0AAJ7S9L6_9HYME</name>
<feature type="compositionally biased region" description="Basic and acidic residues" evidence="10">
    <location>
        <begin position="751"/>
        <end position="767"/>
    </location>
</feature>
<evidence type="ECO:0000256" key="7">
    <source>
        <dbReference type="ARBA" id="ARBA00023212"/>
    </source>
</evidence>
<dbReference type="GO" id="GO:0005634">
    <property type="term" value="C:nucleus"/>
    <property type="evidence" value="ECO:0007669"/>
    <property type="project" value="UniProtKB-SubCell"/>
</dbReference>
<feature type="compositionally biased region" description="Basic and acidic residues" evidence="10">
    <location>
        <begin position="726"/>
        <end position="736"/>
    </location>
</feature>
<comment type="subcellular location">
    <subcellularLocation>
        <location evidence="1">Cytoplasm</location>
        <location evidence="1">Cytoskeleton</location>
        <location evidence="1">Microtubule organizing center</location>
        <location evidence="1">Centrosome</location>
        <location evidence="1">Centriole</location>
    </subcellularLocation>
    <subcellularLocation>
        <location evidence="2">Nucleus</location>
    </subcellularLocation>
</comment>
<feature type="compositionally biased region" description="Low complexity" evidence="10">
    <location>
        <begin position="676"/>
        <end position="692"/>
    </location>
</feature>
<accession>A0AAJ7S9L6</accession>
<dbReference type="Proteomes" id="UP000694925">
    <property type="component" value="Unplaced"/>
</dbReference>
<feature type="compositionally biased region" description="Polar residues" evidence="10">
    <location>
        <begin position="1"/>
        <end position="10"/>
    </location>
</feature>
<evidence type="ECO:0000313" key="12">
    <source>
        <dbReference type="RefSeq" id="XP_026673831.1"/>
    </source>
</evidence>
<feature type="compositionally biased region" description="Low complexity" evidence="10">
    <location>
        <begin position="541"/>
        <end position="552"/>
    </location>
</feature>
<feature type="region of interest" description="Disordered" evidence="10">
    <location>
        <begin position="1"/>
        <end position="37"/>
    </location>
</feature>
<comment type="function">
    <text evidence="9">Microtubule-binding protein that negatively regulates centriole duplication. Binds to and stabilizes microtubules.</text>
</comment>
<evidence type="ECO:0000256" key="4">
    <source>
        <dbReference type="ARBA" id="ARBA00013508"/>
    </source>
</evidence>
<comment type="similarity">
    <text evidence="3">Belongs to the MDM1 family.</text>
</comment>
<feature type="compositionally biased region" description="Polar residues" evidence="10">
    <location>
        <begin position="457"/>
        <end position="476"/>
    </location>
</feature>
<evidence type="ECO:0000313" key="11">
    <source>
        <dbReference type="Proteomes" id="UP000694925"/>
    </source>
</evidence>
<feature type="compositionally biased region" description="Basic and acidic residues" evidence="10">
    <location>
        <begin position="432"/>
        <end position="456"/>
    </location>
</feature>
<feature type="compositionally biased region" description="Low complexity" evidence="10">
    <location>
        <begin position="593"/>
        <end position="609"/>
    </location>
</feature>
<dbReference type="AlphaFoldDB" id="A0AAJ7S9L6"/>
<dbReference type="GO" id="GO:0005874">
    <property type="term" value="C:microtubule"/>
    <property type="evidence" value="ECO:0007669"/>
    <property type="project" value="UniProtKB-KW"/>
</dbReference>
<evidence type="ECO:0000256" key="1">
    <source>
        <dbReference type="ARBA" id="ARBA00004114"/>
    </source>
</evidence>
<keyword evidence="6" id="KW-0493">Microtubule</keyword>
<dbReference type="GeneID" id="108630345"/>
<organism evidence="11 12">
    <name type="scientific">Ceratina calcarata</name>
    <dbReference type="NCBI Taxonomy" id="156304"/>
    <lineage>
        <taxon>Eukaryota</taxon>
        <taxon>Metazoa</taxon>
        <taxon>Ecdysozoa</taxon>
        <taxon>Arthropoda</taxon>
        <taxon>Hexapoda</taxon>
        <taxon>Insecta</taxon>
        <taxon>Pterygota</taxon>
        <taxon>Neoptera</taxon>
        <taxon>Endopterygota</taxon>
        <taxon>Hymenoptera</taxon>
        <taxon>Apocrita</taxon>
        <taxon>Aculeata</taxon>
        <taxon>Apoidea</taxon>
        <taxon>Anthophila</taxon>
        <taxon>Apidae</taxon>
        <taxon>Ceratina</taxon>
        <taxon>Zadontomerus</taxon>
    </lineage>
</organism>
<dbReference type="GO" id="GO:0046600">
    <property type="term" value="P:negative regulation of centriole replication"/>
    <property type="evidence" value="ECO:0007669"/>
    <property type="project" value="InterPro"/>
</dbReference>
<keyword evidence="7" id="KW-0206">Cytoskeleton</keyword>
<feature type="compositionally biased region" description="Low complexity" evidence="10">
    <location>
        <begin position="799"/>
        <end position="822"/>
    </location>
</feature>
<keyword evidence="11" id="KW-1185">Reference proteome</keyword>
<feature type="compositionally biased region" description="Polar residues" evidence="10">
    <location>
        <begin position="738"/>
        <end position="750"/>
    </location>
</feature>
<protein>
    <recommendedName>
        <fullName evidence="4">Nuclear protein MDM1</fullName>
    </recommendedName>
</protein>
<proteinExistence type="inferred from homology"/>
<evidence type="ECO:0000256" key="6">
    <source>
        <dbReference type="ARBA" id="ARBA00022701"/>
    </source>
</evidence>
<keyword evidence="5" id="KW-0963">Cytoplasm</keyword>
<dbReference type="RefSeq" id="XP_026673831.1">
    <property type="nucleotide sequence ID" value="XM_026818030.1"/>
</dbReference>
<feature type="compositionally biased region" description="Basic and acidic residues" evidence="10">
    <location>
        <begin position="663"/>
        <end position="675"/>
    </location>
</feature>
<dbReference type="PANTHER" id="PTHR32078:SF1">
    <property type="entry name" value="NUCLEAR PROTEIN MDM1"/>
    <property type="match status" value="1"/>
</dbReference>
<sequence length="891" mass="96367">MPANKGNLSTPHKDKPGNGCNAGASKKKKRCAVKHKRHCKQYLQLHSEYRSTYTWHEYTGPHQEHTVVRRAPQPPPTSTKQASAKLQSAKSTEDENNEGPTLEPPLPRRKKCPELAYKTHEFMTAADGGGIDAVDSNVVADKVREVTAHSGLPPSQLSKAISRISTEYRLQFAWPRRSQLTNGEAVPDVAAAGLPAGTTGPPRKSLSMGALKQGIAPTGPAPVHKKRPGDIDHKRDGMQASELEPLVGGTGTDTIDGVVPEGDEREEEIPDVRMSFRGKKSGRTVRILDDKGLSKPQKKPFPTTEVIELRRLADEYKHRDWGCGLAAEDEASLWKQVSSNHALNALSLARSVTKEEKEKENTRKVAPSTTVTMPPAGRPSSVQARPMHGILQDDSKTDTERAIARARKDFLIRHHLDRTTGVGDGALLPSPTREKLEPVIPRRREDTKEHREEIQPKTKSSPKNSPRTGRSQSLGPTVTERRSPKRQPSRAPSVTKDAKEKEKESKDKEKEKDKELPERHPRPTGVSVTGPGRVRWSIREPSTVSSTGSTSVPPLPPPPSGPGPTPFYRRSPQVHRKLTAEPQVNGDVTGGDSSVASTPPSQTQPPVSATAVSPWIDDEPVVKSPPEPTRVKSPEQMIMRSPEPVNWTVPLDTGKTFTVTQNVREEPLTRPHSEAKSWAPSSVPSAPQSAPPELAAQHKSQHSQHSGYKSPESESVSLGSFSGLNGHKDMDSERDSPLPTNVQTASTPTQGDKESGGTKEETKDPQKPSEPSIKPVAGTNLRCLEDPGFEYDRKKEDSQPTTTAAAPLPASSSSSSSTAPQPGYRILEADSPQGGTTGGGVGGVSSGAGYHVLEAPTVVPGSAQRSAASEVLEKARNRFDKFWGKGNGSEN</sequence>
<evidence type="ECO:0000256" key="3">
    <source>
        <dbReference type="ARBA" id="ARBA00010494"/>
    </source>
</evidence>
<evidence type="ECO:0000256" key="10">
    <source>
        <dbReference type="SAM" id="MobiDB-lite"/>
    </source>
</evidence>
<evidence type="ECO:0000256" key="5">
    <source>
        <dbReference type="ARBA" id="ARBA00022490"/>
    </source>
</evidence>
<feature type="compositionally biased region" description="Pro residues" evidence="10">
    <location>
        <begin position="553"/>
        <end position="565"/>
    </location>
</feature>
<feature type="compositionally biased region" description="Basic residues" evidence="10">
    <location>
        <begin position="25"/>
        <end position="37"/>
    </location>
</feature>
<gene>
    <name evidence="12" type="primary">LOC108630345</name>
</gene>
<feature type="compositionally biased region" description="Basic and acidic residues" evidence="10">
    <location>
        <begin position="352"/>
        <end position="363"/>
    </location>
</feature>
<feature type="region of interest" description="Disordered" evidence="10">
    <location>
        <begin position="62"/>
        <end position="110"/>
    </location>
</feature>
<evidence type="ECO:0000256" key="2">
    <source>
        <dbReference type="ARBA" id="ARBA00004123"/>
    </source>
</evidence>
<evidence type="ECO:0000256" key="9">
    <source>
        <dbReference type="ARBA" id="ARBA00045771"/>
    </source>
</evidence>
<feature type="compositionally biased region" description="Basic and acidic residues" evidence="10">
    <location>
        <begin position="228"/>
        <end position="237"/>
    </location>
</feature>
<dbReference type="PANTHER" id="PTHR32078">
    <property type="entry name" value="NUCLEAR PROTEIN MDM1"/>
    <property type="match status" value="1"/>
</dbReference>
<evidence type="ECO:0000256" key="8">
    <source>
        <dbReference type="ARBA" id="ARBA00023242"/>
    </source>
</evidence>
<feature type="region of interest" description="Disordered" evidence="10">
    <location>
        <begin position="215"/>
        <end position="278"/>
    </location>
</feature>
<feature type="compositionally biased region" description="Polar residues" evidence="10">
    <location>
        <begin position="78"/>
        <end position="90"/>
    </location>
</feature>
<feature type="region of interest" description="Disordered" evidence="10">
    <location>
        <begin position="352"/>
        <end position="845"/>
    </location>
</feature>
<dbReference type="GO" id="GO:0005814">
    <property type="term" value="C:centriole"/>
    <property type="evidence" value="ECO:0007669"/>
    <property type="project" value="UniProtKB-SubCell"/>
</dbReference>
<feature type="compositionally biased region" description="Basic and acidic residues" evidence="10">
    <location>
        <begin position="391"/>
        <end position="418"/>
    </location>
</feature>